<dbReference type="EC" id="2.1.1.355" evidence="12"/>
<dbReference type="InterPro" id="IPR023779">
    <property type="entry name" value="Chromodomain_CS"/>
</dbReference>
<keyword evidence="7 12" id="KW-0479">Metal-binding</keyword>
<dbReference type="PROSITE" id="PS50280">
    <property type="entry name" value="SET"/>
    <property type="match status" value="1"/>
</dbReference>
<feature type="binding site" evidence="13">
    <location>
        <position position="434"/>
    </location>
    <ligand>
        <name>Zn(2+)</name>
        <dbReference type="ChEBI" id="CHEBI:29105"/>
        <label>4</label>
    </ligand>
</feature>
<dbReference type="PANTHER" id="PTHR46223:SF4">
    <property type="entry name" value="HISTONE-LYSINE N-METHYLTRANSFERASE-RELATED"/>
    <property type="match status" value="1"/>
</dbReference>
<keyword evidence="19" id="KW-1185">Reference proteome</keyword>
<organism evidence="18 19">
    <name type="scientific">Bemisia tabaci</name>
    <name type="common">Sweetpotato whitefly</name>
    <name type="synonym">Aleurodes tabaci</name>
    <dbReference type="NCBI Taxonomy" id="7038"/>
    <lineage>
        <taxon>Eukaryota</taxon>
        <taxon>Metazoa</taxon>
        <taxon>Ecdysozoa</taxon>
        <taxon>Arthropoda</taxon>
        <taxon>Hexapoda</taxon>
        <taxon>Insecta</taxon>
        <taxon>Pterygota</taxon>
        <taxon>Neoptera</taxon>
        <taxon>Paraneoptera</taxon>
        <taxon>Hemiptera</taxon>
        <taxon>Sternorrhyncha</taxon>
        <taxon>Aleyrodoidea</taxon>
        <taxon>Aleyrodidae</taxon>
        <taxon>Aleyrodinae</taxon>
        <taxon>Bemisia</taxon>
    </lineage>
</organism>
<evidence type="ECO:0000256" key="9">
    <source>
        <dbReference type="ARBA" id="ARBA00022853"/>
    </source>
</evidence>
<feature type="binding site" evidence="13">
    <location>
        <position position="218"/>
    </location>
    <ligand>
        <name>Zn(2+)</name>
        <dbReference type="ChEBI" id="CHEBI:29105"/>
        <label>2</label>
    </ligand>
</feature>
<feature type="binding site" evidence="13">
    <location>
        <position position="429"/>
    </location>
    <ligand>
        <name>Zn(2+)</name>
        <dbReference type="ChEBI" id="CHEBI:29105"/>
        <label>4</label>
    </ligand>
</feature>
<dbReference type="Gene3D" id="2.40.50.40">
    <property type="match status" value="1"/>
</dbReference>
<feature type="binding site" evidence="13">
    <location>
        <position position="220"/>
    </location>
    <ligand>
        <name>Zn(2+)</name>
        <dbReference type="ChEBI" id="CHEBI:29105"/>
        <label>1</label>
    </ligand>
</feature>
<dbReference type="InterPro" id="IPR000953">
    <property type="entry name" value="Chromo/chromo_shadow_dom"/>
</dbReference>
<dbReference type="Pfam" id="PF00856">
    <property type="entry name" value="SET"/>
    <property type="match status" value="1"/>
</dbReference>
<dbReference type="InterPro" id="IPR001214">
    <property type="entry name" value="SET_dom"/>
</dbReference>
<dbReference type="GO" id="GO:0005634">
    <property type="term" value="C:nucleus"/>
    <property type="evidence" value="ECO:0007669"/>
    <property type="project" value="UniProtKB-SubCell"/>
</dbReference>
<dbReference type="InterPro" id="IPR046341">
    <property type="entry name" value="SET_dom_sf"/>
</dbReference>
<dbReference type="KEGG" id="btab:109035926"/>
<dbReference type="PROSITE" id="PS50013">
    <property type="entry name" value="CHROMO_2"/>
    <property type="match status" value="1"/>
</dbReference>
<feature type="binding site" evidence="13">
    <location>
        <position position="427"/>
    </location>
    <ligand>
        <name>Zn(2+)</name>
        <dbReference type="ChEBI" id="CHEBI:29105"/>
        <label>4</label>
    </ligand>
</feature>
<dbReference type="CDD" id="cd10542">
    <property type="entry name" value="SET_SUV39H"/>
    <property type="match status" value="1"/>
</dbReference>
<dbReference type="InterPro" id="IPR011381">
    <property type="entry name" value="H3-K9_MeTrfase_SUV39H1/2-like"/>
</dbReference>
<feature type="binding site" evidence="13">
    <location>
        <position position="262"/>
    </location>
    <ligand>
        <name>Zn(2+)</name>
        <dbReference type="ChEBI" id="CHEBI:29105"/>
        <label>2</label>
    </ligand>
</feature>
<dbReference type="AlphaFoldDB" id="A0A9P0A5U9"/>
<evidence type="ECO:0000256" key="3">
    <source>
        <dbReference type="ARBA" id="ARBA00022454"/>
    </source>
</evidence>
<dbReference type="Gene3D" id="2.170.270.10">
    <property type="entry name" value="SET domain"/>
    <property type="match status" value="1"/>
</dbReference>
<comment type="subcellular location">
    <subcellularLocation>
        <location evidence="2">Chromosome</location>
        <location evidence="2">Centromere</location>
    </subcellularLocation>
    <subcellularLocation>
        <location evidence="1 12">Nucleus</location>
    </subcellularLocation>
</comment>
<dbReference type="GO" id="GO:0032259">
    <property type="term" value="P:methylation"/>
    <property type="evidence" value="ECO:0007669"/>
    <property type="project" value="UniProtKB-KW"/>
</dbReference>
<evidence type="ECO:0000256" key="13">
    <source>
        <dbReference type="PIRSR" id="PIRSR009343-2"/>
    </source>
</evidence>
<dbReference type="PROSITE" id="PS50868">
    <property type="entry name" value="POST_SET"/>
    <property type="match status" value="1"/>
</dbReference>
<evidence type="ECO:0000256" key="7">
    <source>
        <dbReference type="ARBA" id="ARBA00022723"/>
    </source>
</evidence>
<feature type="domain" description="Pre-SET" evidence="16">
    <location>
        <begin position="216"/>
        <end position="276"/>
    </location>
</feature>
<evidence type="ECO:0000256" key="5">
    <source>
        <dbReference type="ARBA" id="ARBA00022679"/>
    </source>
</evidence>
<dbReference type="Proteomes" id="UP001152759">
    <property type="component" value="Chromosome 2"/>
</dbReference>
<evidence type="ECO:0000313" key="19">
    <source>
        <dbReference type="Proteomes" id="UP001152759"/>
    </source>
</evidence>
<dbReference type="SMART" id="SM00298">
    <property type="entry name" value="CHROMO"/>
    <property type="match status" value="1"/>
</dbReference>
<comment type="catalytic activity">
    <reaction evidence="12">
        <text>L-lysyl(9)-[histone H3] + 3 S-adenosyl-L-methionine = N(6),N(6),N(6)-trimethyl-L-lysyl(9)-[histone H3] + 3 S-adenosyl-L-homocysteine + 3 H(+)</text>
        <dbReference type="Rhea" id="RHEA:60276"/>
        <dbReference type="Rhea" id="RHEA-COMP:15538"/>
        <dbReference type="Rhea" id="RHEA-COMP:15546"/>
        <dbReference type="ChEBI" id="CHEBI:15378"/>
        <dbReference type="ChEBI" id="CHEBI:29969"/>
        <dbReference type="ChEBI" id="CHEBI:57856"/>
        <dbReference type="ChEBI" id="CHEBI:59789"/>
        <dbReference type="ChEBI" id="CHEBI:61961"/>
        <dbReference type="EC" id="2.1.1.355"/>
    </reaction>
</comment>
<feature type="binding site" evidence="13">
    <location>
        <position position="258"/>
    </location>
    <ligand>
        <name>Zn(2+)</name>
        <dbReference type="ChEBI" id="CHEBI:29105"/>
        <label>2</label>
    </ligand>
</feature>
<feature type="domain" description="SET" evidence="15">
    <location>
        <begin position="279"/>
        <end position="404"/>
    </location>
</feature>
<dbReference type="GO" id="GO:0140949">
    <property type="term" value="F:histone H3K9 trimethyltransferase activity"/>
    <property type="evidence" value="ECO:0007669"/>
    <property type="project" value="UniProtKB-EC"/>
</dbReference>
<evidence type="ECO:0000259" key="16">
    <source>
        <dbReference type="PROSITE" id="PS50867"/>
    </source>
</evidence>
<dbReference type="GO" id="GO:0000775">
    <property type="term" value="C:chromosome, centromeric region"/>
    <property type="evidence" value="ECO:0007669"/>
    <property type="project" value="UniProtKB-SubCell"/>
</dbReference>
<feature type="domain" description="Chromo" evidence="14">
    <location>
        <begin position="20"/>
        <end position="81"/>
    </location>
</feature>
<dbReference type="SUPFAM" id="SSF54160">
    <property type="entry name" value="Chromo domain-like"/>
    <property type="match status" value="1"/>
</dbReference>
<evidence type="ECO:0000256" key="2">
    <source>
        <dbReference type="ARBA" id="ARBA00004584"/>
    </source>
</evidence>
<dbReference type="InterPro" id="IPR003616">
    <property type="entry name" value="Post-SET_dom"/>
</dbReference>
<dbReference type="SMART" id="SM00317">
    <property type="entry name" value="SET"/>
    <property type="match status" value="1"/>
</dbReference>
<dbReference type="GO" id="GO:0008270">
    <property type="term" value="F:zinc ion binding"/>
    <property type="evidence" value="ECO:0007669"/>
    <property type="project" value="UniProtKB-UniRule"/>
</dbReference>
<feature type="binding site" evidence="13">
    <location>
        <position position="218"/>
    </location>
    <ligand>
        <name>Zn(2+)</name>
        <dbReference type="ChEBI" id="CHEBI:29105"/>
        <label>1</label>
    </ligand>
</feature>
<gene>
    <name evidence="18" type="ORF">BEMITA_LOCUS4476</name>
</gene>
<feature type="binding site" evidence="13">
    <location>
        <position position="232"/>
    </location>
    <ligand>
        <name>Zn(2+)</name>
        <dbReference type="ChEBI" id="CHEBI:29105"/>
        <label>2</label>
    </ligand>
</feature>
<evidence type="ECO:0000256" key="8">
    <source>
        <dbReference type="ARBA" id="ARBA00022833"/>
    </source>
</evidence>
<dbReference type="InterPro" id="IPR050973">
    <property type="entry name" value="H3K9_Histone-Lys_N-MTase"/>
</dbReference>
<keyword evidence="8 12" id="KW-0862">Zinc</keyword>
<proteinExistence type="inferred from homology"/>
<keyword evidence="11" id="KW-0137">Centromere</keyword>
<reference evidence="18" key="1">
    <citation type="submission" date="2021-12" db="EMBL/GenBank/DDBJ databases">
        <authorList>
            <person name="King R."/>
        </authorList>
    </citation>
    <scope>NUCLEOTIDE SEQUENCE</scope>
</reference>
<feature type="domain" description="Post-SET" evidence="17">
    <location>
        <begin position="423"/>
        <end position="439"/>
    </location>
</feature>
<evidence type="ECO:0000256" key="10">
    <source>
        <dbReference type="ARBA" id="ARBA00023242"/>
    </source>
</evidence>
<feature type="binding site" evidence="13">
    <location>
        <position position="258"/>
    </location>
    <ligand>
        <name>Zn(2+)</name>
        <dbReference type="ChEBI" id="CHEBI:29105"/>
        <label>3</label>
    </ligand>
</feature>
<evidence type="ECO:0000259" key="17">
    <source>
        <dbReference type="PROSITE" id="PS50868"/>
    </source>
</evidence>
<evidence type="ECO:0000256" key="11">
    <source>
        <dbReference type="ARBA" id="ARBA00023328"/>
    </source>
</evidence>
<dbReference type="EMBL" id="OU963863">
    <property type="protein sequence ID" value="CAH0385226.1"/>
    <property type="molecule type" value="Genomic_DNA"/>
</dbReference>
<dbReference type="PANTHER" id="PTHR46223">
    <property type="entry name" value="HISTONE-LYSINE N-METHYLTRANSFERASE SUV39H"/>
    <property type="match status" value="1"/>
</dbReference>
<feature type="binding site" evidence="13">
    <location>
        <position position="231"/>
    </location>
    <ligand>
        <name>Zn(2+)</name>
        <dbReference type="ChEBI" id="CHEBI:29105"/>
        <label>1</label>
    </ligand>
</feature>
<dbReference type="SMART" id="SM00468">
    <property type="entry name" value="PreSET"/>
    <property type="match status" value="1"/>
</dbReference>
<feature type="binding site" evidence="13">
    <location>
        <position position="364"/>
    </location>
    <ligand>
        <name>Zn(2+)</name>
        <dbReference type="ChEBI" id="CHEBI:29105"/>
        <label>4</label>
    </ligand>
</feature>
<feature type="binding site" evidence="13">
    <location>
        <position position="264"/>
    </location>
    <ligand>
        <name>Zn(2+)</name>
        <dbReference type="ChEBI" id="CHEBI:29105"/>
        <label>3</label>
    </ligand>
</feature>
<keyword evidence="6 12" id="KW-0949">S-adenosyl-L-methionine</keyword>
<comment type="similarity">
    <text evidence="12">Belongs to the class V-like SAM-binding methyltransferase superfamily. Histone-lysine methyltransferase family. Suvar3-9 subfamily.</text>
</comment>
<dbReference type="PROSITE" id="PS00598">
    <property type="entry name" value="CHROMO_1"/>
    <property type="match status" value="1"/>
</dbReference>
<protein>
    <recommendedName>
        <fullName evidence="12">Histone-lysine N-methyltransferase</fullName>
        <ecNumber evidence="12">2.1.1.355</ecNumber>
    </recommendedName>
</protein>
<keyword evidence="10 12" id="KW-0539">Nucleus</keyword>
<keyword evidence="3" id="KW-0158">Chromosome</keyword>
<keyword evidence="9 12" id="KW-0156">Chromatin regulator</keyword>
<evidence type="ECO:0000256" key="1">
    <source>
        <dbReference type="ARBA" id="ARBA00004123"/>
    </source>
</evidence>
<dbReference type="InterPro" id="IPR007728">
    <property type="entry name" value="Pre-SET_dom"/>
</dbReference>
<accession>A0A9P0A5U9</accession>
<keyword evidence="5 12" id="KW-0808">Transferase</keyword>
<evidence type="ECO:0000259" key="14">
    <source>
        <dbReference type="PROSITE" id="PS50013"/>
    </source>
</evidence>
<evidence type="ECO:0000256" key="6">
    <source>
        <dbReference type="ARBA" id="ARBA00022691"/>
    </source>
</evidence>
<dbReference type="SUPFAM" id="SSF82199">
    <property type="entry name" value="SET domain"/>
    <property type="match status" value="1"/>
</dbReference>
<feature type="binding site" evidence="13">
    <location>
        <position position="268"/>
    </location>
    <ligand>
        <name>Zn(2+)</name>
        <dbReference type="ChEBI" id="CHEBI:29105"/>
        <label>3</label>
    </ligand>
</feature>
<evidence type="ECO:0000259" key="15">
    <source>
        <dbReference type="PROSITE" id="PS50280"/>
    </source>
</evidence>
<name>A0A9P0A5U9_BEMTA</name>
<dbReference type="InterPro" id="IPR023780">
    <property type="entry name" value="Chromo_domain"/>
</dbReference>
<dbReference type="PIRSF" id="PIRSF009343">
    <property type="entry name" value="SUV39_SET"/>
    <property type="match status" value="1"/>
</dbReference>
<dbReference type="Pfam" id="PF00385">
    <property type="entry name" value="Chromo"/>
    <property type="match status" value="1"/>
</dbReference>
<dbReference type="Pfam" id="PF05033">
    <property type="entry name" value="Pre-SET"/>
    <property type="match status" value="1"/>
</dbReference>
<dbReference type="InterPro" id="IPR016197">
    <property type="entry name" value="Chromo-like_dom_sf"/>
</dbReference>
<evidence type="ECO:0000313" key="18">
    <source>
        <dbReference type="EMBL" id="CAH0385226.1"/>
    </source>
</evidence>
<sequence>MAEKQVKKTKRRRLDLNDVYEVERIVDHAPIENSRNKYLYFIKWKGWHQSHNTWEPLDNLNCDNKLNEYLSKLIVAPSDEKKIEEIKMSMMTLEEGYIKNLLSENKIDGKIQIPEVNRSLIKTILYFLASMPEEEWDLALRDKLKSLIDLEVLSDLRTTQLESLQLWEKKMNDICSSKFPLKVENDVDLEGAPPKFIYITENVSAEGIVIPSDPLVGCDCGLWCKGISSKCCSSSANSVYAYSKGKLRIDPGMPIYECNKRCSCGPECANRMIQHGRSKRLSIFRTRNQCGWGLKARDRIPKGTFITQYVGEIITNEEAEQRGMRYDADGRTYLFDLDFNGEENAYTIDATMYGNESHFINHSCEPNTAIYAAFINCLDPNLPLLAIFAVRDIMAGEEITFDYSSQQNGKSISAEDNEGKVFENYLCKCGSANCRKYLFT</sequence>
<evidence type="ECO:0000256" key="12">
    <source>
        <dbReference type="PIRNR" id="PIRNR009343"/>
    </source>
</evidence>
<dbReference type="PROSITE" id="PS50867">
    <property type="entry name" value="PRE_SET"/>
    <property type="match status" value="1"/>
</dbReference>
<keyword evidence="4 12" id="KW-0489">Methyltransferase</keyword>
<evidence type="ECO:0000256" key="4">
    <source>
        <dbReference type="ARBA" id="ARBA00022603"/>
    </source>
</evidence>
<dbReference type="CDD" id="cd00024">
    <property type="entry name" value="CD_CSD"/>
    <property type="match status" value="1"/>
</dbReference>